<keyword evidence="2 4" id="KW-0175">Coiled coil</keyword>
<feature type="coiled-coil region" evidence="4">
    <location>
        <begin position="238"/>
        <end position="402"/>
    </location>
</feature>
<feature type="compositionally biased region" description="Polar residues" evidence="5">
    <location>
        <begin position="37"/>
        <end position="55"/>
    </location>
</feature>
<dbReference type="Gene3D" id="1.20.5.170">
    <property type="match status" value="1"/>
</dbReference>
<name>A0A8C5WK45_9ANUR</name>
<dbReference type="Pfam" id="PF00038">
    <property type="entry name" value="Filament"/>
    <property type="match status" value="1"/>
</dbReference>
<feature type="coiled-coil region" evidence="4">
    <location>
        <begin position="114"/>
        <end position="148"/>
    </location>
</feature>
<feature type="domain" description="IF rod" evidence="6">
    <location>
        <begin position="110"/>
        <end position="417"/>
    </location>
</feature>
<organism evidence="7 8">
    <name type="scientific">Leptobrachium leishanense</name>
    <name type="common">Leishan spiny toad</name>
    <dbReference type="NCBI Taxonomy" id="445787"/>
    <lineage>
        <taxon>Eukaryota</taxon>
        <taxon>Metazoa</taxon>
        <taxon>Chordata</taxon>
        <taxon>Craniata</taxon>
        <taxon>Vertebrata</taxon>
        <taxon>Euteleostomi</taxon>
        <taxon>Amphibia</taxon>
        <taxon>Batrachia</taxon>
        <taxon>Anura</taxon>
        <taxon>Pelobatoidea</taxon>
        <taxon>Megophryidae</taxon>
        <taxon>Leptobrachium</taxon>
    </lineage>
</organism>
<dbReference type="InterPro" id="IPR018039">
    <property type="entry name" value="IF_conserved"/>
</dbReference>
<evidence type="ECO:0000256" key="4">
    <source>
        <dbReference type="SAM" id="Coils"/>
    </source>
</evidence>
<dbReference type="OrthoDB" id="2441647at2759"/>
<dbReference type="FunFam" id="1.20.5.500:FF:000001">
    <property type="entry name" value="Type II keratin 23"/>
    <property type="match status" value="1"/>
</dbReference>
<dbReference type="GO" id="GO:0005882">
    <property type="term" value="C:intermediate filament"/>
    <property type="evidence" value="ECO:0007669"/>
    <property type="project" value="UniProtKB-KW"/>
</dbReference>
<comment type="similarity">
    <text evidence="3">Belongs to the intermediate filament family.</text>
</comment>
<dbReference type="SUPFAM" id="SSF64593">
    <property type="entry name" value="Intermediate filament protein, coiled coil region"/>
    <property type="match status" value="2"/>
</dbReference>
<feature type="compositionally biased region" description="Low complexity" evidence="5">
    <location>
        <begin position="67"/>
        <end position="79"/>
    </location>
</feature>
<dbReference type="GeneTree" id="ENSGT00940000161311"/>
<dbReference type="PANTHER" id="PTHR23239">
    <property type="entry name" value="INTERMEDIATE FILAMENT"/>
    <property type="match status" value="1"/>
</dbReference>
<dbReference type="Gene3D" id="1.20.5.500">
    <property type="entry name" value="Single helix bin"/>
    <property type="match status" value="1"/>
</dbReference>
<dbReference type="GO" id="GO:0005198">
    <property type="term" value="F:structural molecule activity"/>
    <property type="evidence" value="ECO:0007669"/>
    <property type="project" value="InterPro"/>
</dbReference>
<evidence type="ECO:0000256" key="2">
    <source>
        <dbReference type="ARBA" id="ARBA00023054"/>
    </source>
</evidence>
<protein>
    <recommendedName>
        <fullName evidence="6">IF rod domain-containing protein</fullName>
    </recommendedName>
</protein>
<dbReference type="InterPro" id="IPR039008">
    <property type="entry name" value="IF_rod_dom"/>
</dbReference>
<dbReference type="GO" id="GO:0045109">
    <property type="term" value="P:intermediate filament organization"/>
    <property type="evidence" value="ECO:0007669"/>
    <property type="project" value="TreeGrafter"/>
</dbReference>
<evidence type="ECO:0000259" key="6">
    <source>
        <dbReference type="PROSITE" id="PS51842"/>
    </source>
</evidence>
<feature type="region of interest" description="Disordered" evidence="5">
    <location>
        <begin position="1"/>
        <end position="105"/>
    </location>
</feature>
<feature type="compositionally biased region" description="Polar residues" evidence="5">
    <location>
        <begin position="1"/>
        <end position="14"/>
    </location>
</feature>
<dbReference type="Proteomes" id="UP000694569">
    <property type="component" value="Unplaced"/>
</dbReference>
<dbReference type="SMART" id="SM01391">
    <property type="entry name" value="Filament"/>
    <property type="match status" value="1"/>
</dbReference>
<dbReference type="PROSITE" id="PS00226">
    <property type="entry name" value="IF_ROD_1"/>
    <property type="match status" value="1"/>
</dbReference>
<accession>A0A8C5WK45</accession>
<dbReference type="PROSITE" id="PS51842">
    <property type="entry name" value="IF_ROD_2"/>
    <property type="match status" value="1"/>
</dbReference>
<dbReference type="AlphaFoldDB" id="A0A8C5WK45"/>
<dbReference type="PRINTS" id="PR01248">
    <property type="entry name" value="TYPE1KERATIN"/>
</dbReference>
<dbReference type="GO" id="GO:0030855">
    <property type="term" value="P:epithelial cell differentiation"/>
    <property type="evidence" value="ECO:0007669"/>
    <property type="project" value="TreeGrafter"/>
</dbReference>
<evidence type="ECO:0000256" key="5">
    <source>
        <dbReference type="SAM" id="MobiDB-lite"/>
    </source>
</evidence>
<evidence type="ECO:0000256" key="1">
    <source>
        <dbReference type="ARBA" id="ARBA00022754"/>
    </source>
</evidence>
<dbReference type="PANTHER" id="PTHR23239:SF377">
    <property type="entry name" value="KERATIN 34"/>
    <property type="match status" value="1"/>
</dbReference>
<evidence type="ECO:0000256" key="3">
    <source>
        <dbReference type="RuleBase" id="RU000685"/>
    </source>
</evidence>
<reference evidence="7" key="2">
    <citation type="submission" date="2025-09" db="UniProtKB">
        <authorList>
            <consortium name="Ensembl"/>
        </authorList>
    </citation>
    <scope>IDENTIFICATION</scope>
</reference>
<dbReference type="Ensembl" id="ENSLLET00000045551.1">
    <property type="protein sequence ID" value="ENSLLEP00000043801.1"/>
    <property type="gene ID" value="ENSLLEG00000027759.1"/>
</dbReference>
<keyword evidence="8" id="KW-1185">Reference proteome</keyword>
<dbReference type="InterPro" id="IPR002957">
    <property type="entry name" value="Keratin_I"/>
</dbReference>
<proteinExistence type="inferred from homology"/>
<reference evidence="7" key="1">
    <citation type="submission" date="2025-08" db="UniProtKB">
        <authorList>
            <consortium name="Ensembl"/>
        </authorList>
    </citation>
    <scope>IDENTIFICATION</scope>
</reference>
<dbReference type="Gene3D" id="1.20.5.1160">
    <property type="entry name" value="Vasodilator-stimulated phosphoprotein"/>
    <property type="match status" value="1"/>
</dbReference>
<feature type="compositionally biased region" description="Polar residues" evidence="5">
    <location>
        <begin position="93"/>
        <end position="102"/>
    </location>
</feature>
<keyword evidence="1 3" id="KW-0403">Intermediate filament</keyword>
<sequence>MSHSVKQSHYSSGSYKGKCHAGGQSFSSSRSKGDYNISRQANSQGSQRAGHQRSPSVHGGSGGKGISFSRNSSFSSVSFHGNAQGGHGGHVSSFGNHNNSNKKGMFSFNEKETMQSLNDRLATYLEKVHSLESQNAQLEKNIREWYERNQPSAFPDFSNYFKSIRELQSQVSSATVENARIILQIDNARLSADDFRTKYEMEHRMSKSIEEDLSSLRRVLEGQNRDICNLGEKVQSLQGELQQMKRNHEEEVNCLQAQLGQRVNVEVNAAPSVDLNRTLSDIRQQYENLMERNLREVENMFLQRTEELNQQLASRSDQLQSVQTEAIDLKRTIQALEIELQSQQSLAYTLAEIESSFRSQLSQLQGLINNVESQLEQIRSDLERQNHEYKRLMDQKTHLEMEIATYKGLLDGHDLGYAFNQSFENSKGDAWYGAILSIQDPSSHYGASCWTQQRPCNLMVKPGCIGEISEHKFFPLESRF</sequence>
<evidence type="ECO:0000313" key="7">
    <source>
        <dbReference type="Ensembl" id="ENSLLEP00000043801.1"/>
    </source>
</evidence>
<evidence type="ECO:0000313" key="8">
    <source>
        <dbReference type="Proteomes" id="UP000694569"/>
    </source>
</evidence>
<dbReference type="FunFam" id="1.20.5.170:FF:000002">
    <property type="entry name" value="Type I keratin KA11"/>
    <property type="match status" value="1"/>
</dbReference>